<comment type="caution">
    <text evidence="8">The sequence shown here is derived from an EMBL/GenBank/DDBJ whole genome shotgun (WGS) entry which is preliminary data.</text>
</comment>
<evidence type="ECO:0000256" key="2">
    <source>
        <dbReference type="ARBA" id="ARBA00022692"/>
    </source>
</evidence>
<protein>
    <recommendedName>
        <fullName evidence="7">Flagellar protein</fullName>
    </recommendedName>
</protein>
<dbReference type="Proteomes" id="UP000040841">
    <property type="component" value="Unassembled WGS sequence"/>
</dbReference>
<evidence type="ECO:0000256" key="4">
    <source>
        <dbReference type="ARBA" id="ARBA00023136"/>
    </source>
</evidence>
<dbReference type="EMBL" id="CQBM01000017">
    <property type="protein sequence ID" value="CNI68504.1"/>
    <property type="molecule type" value="Genomic_DNA"/>
</dbReference>
<comment type="similarity">
    <text evidence="6 7">Belongs to the FliO/MopB family.</text>
</comment>
<dbReference type="PANTHER" id="PTHR38766">
    <property type="entry name" value="FLAGELLAR PROTEIN FLIO"/>
    <property type="match status" value="1"/>
</dbReference>
<gene>
    <name evidence="8" type="primary">fliO_2</name>
    <name evidence="8" type="ORF">ERS008502_03979</name>
</gene>
<proteinExistence type="inferred from homology"/>
<keyword evidence="8" id="KW-0966">Cell projection</keyword>
<evidence type="ECO:0000256" key="3">
    <source>
        <dbReference type="ARBA" id="ARBA00022989"/>
    </source>
</evidence>
<keyword evidence="4 7" id="KW-0472">Membrane</keyword>
<keyword evidence="2 7" id="KW-0812">Transmembrane</keyword>
<dbReference type="InterPro" id="IPR052205">
    <property type="entry name" value="FliO/MopB"/>
</dbReference>
<feature type="transmembrane region" description="Helical" evidence="7">
    <location>
        <begin position="22"/>
        <end position="44"/>
    </location>
</feature>
<keyword evidence="3 7" id="KW-1133">Transmembrane helix</keyword>
<reference evidence="8 9" key="1">
    <citation type="submission" date="2015-03" db="EMBL/GenBank/DDBJ databases">
        <authorList>
            <consortium name="Pathogen Informatics"/>
            <person name="Murphy D."/>
        </authorList>
    </citation>
    <scope>NUCLEOTIDE SEQUENCE [LARGE SCALE GENOMIC DNA]</scope>
    <source>
        <strain evidence="8 9">FE82747</strain>
    </source>
</reference>
<keyword evidence="5 7" id="KW-0975">Bacterial flagellum</keyword>
<dbReference type="RefSeq" id="WP_049646914.1">
    <property type="nucleotide sequence ID" value="NZ_JAQIRS010000004.1"/>
</dbReference>
<dbReference type="InterPro" id="IPR022781">
    <property type="entry name" value="Flagellar_biosynth_FliO"/>
</dbReference>
<organism evidence="8 9">
    <name type="scientific">Yersinia mollaretii</name>
    <dbReference type="NCBI Taxonomy" id="33060"/>
    <lineage>
        <taxon>Bacteria</taxon>
        <taxon>Pseudomonadati</taxon>
        <taxon>Pseudomonadota</taxon>
        <taxon>Gammaproteobacteria</taxon>
        <taxon>Enterobacterales</taxon>
        <taxon>Yersiniaceae</taxon>
        <taxon>Yersinia</taxon>
    </lineage>
</organism>
<name>A0AA36PKR0_YERMO</name>
<dbReference type="GO" id="GO:0044781">
    <property type="term" value="P:bacterial-type flagellum organization"/>
    <property type="evidence" value="ECO:0007669"/>
    <property type="project" value="UniProtKB-UniRule"/>
</dbReference>
<dbReference type="PANTHER" id="PTHR38766:SF1">
    <property type="entry name" value="FLAGELLAR PROTEIN FLIO"/>
    <property type="match status" value="1"/>
</dbReference>
<evidence type="ECO:0000256" key="6">
    <source>
        <dbReference type="ARBA" id="ARBA00037937"/>
    </source>
</evidence>
<evidence type="ECO:0000313" key="9">
    <source>
        <dbReference type="Proteomes" id="UP000040841"/>
    </source>
</evidence>
<dbReference type="Pfam" id="PF04347">
    <property type="entry name" value="FliO"/>
    <property type="match status" value="1"/>
</dbReference>
<dbReference type="GO" id="GO:0009425">
    <property type="term" value="C:bacterial-type flagellum basal body"/>
    <property type="evidence" value="ECO:0007669"/>
    <property type="project" value="UniProtKB-SubCell"/>
</dbReference>
<keyword evidence="8" id="KW-0282">Flagellum</keyword>
<evidence type="ECO:0000256" key="1">
    <source>
        <dbReference type="ARBA" id="ARBA00022475"/>
    </source>
</evidence>
<sequence>MGNQTQIQASSSMIDATTPGSLLVNIGSSLALILLIIAAIAWVARRTGLAQRFPKGNQILSVVCSHSLGQRERVIVMDMGDKRLLLGVTATQISCLATFEKSEDQHITADSPPSGDFQSTLIGMLKKGKAGSGT</sequence>
<dbReference type="AlphaFoldDB" id="A0AA36PKR0"/>
<accession>A0AA36PKR0</accession>
<evidence type="ECO:0000313" key="8">
    <source>
        <dbReference type="EMBL" id="CNI68504.1"/>
    </source>
</evidence>
<comment type="subcellular location">
    <subcellularLocation>
        <location evidence="7">Cell membrane</location>
    </subcellularLocation>
    <subcellularLocation>
        <location evidence="7">Bacterial flagellum basal body</location>
    </subcellularLocation>
</comment>
<keyword evidence="8" id="KW-0969">Cilium</keyword>
<keyword evidence="1 7" id="KW-1003">Cell membrane</keyword>
<evidence type="ECO:0000256" key="5">
    <source>
        <dbReference type="ARBA" id="ARBA00023143"/>
    </source>
</evidence>
<dbReference type="GO" id="GO:0005886">
    <property type="term" value="C:plasma membrane"/>
    <property type="evidence" value="ECO:0007669"/>
    <property type="project" value="UniProtKB-SubCell"/>
</dbReference>
<evidence type="ECO:0000256" key="7">
    <source>
        <dbReference type="RuleBase" id="RU362064"/>
    </source>
</evidence>
<dbReference type="NCBIfam" id="TIGR03500">
    <property type="entry name" value="FliO_TIGR"/>
    <property type="match status" value="1"/>
</dbReference>